<feature type="transmembrane region" description="Helical" evidence="1">
    <location>
        <begin position="246"/>
        <end position="267"/>
    </location>
</feature>
<evidence type="ECO:0000313" key="3">
    <source>
        <dbReference type="Proteomes" id="UP001235966"/>
    </source>
</evidence>
<proteinExistence type="predicted"/>
<comment type="caution">
    <text evidence="2">The sequence shown here is derived from an EMBL/GenBank/DDBJ whole genome shotgun (WGS) entry which is preliminary data.</text>
</comment>
<accession>A0ABT9NB62</accession>
<feature type="transmembrane region" description="Helical" evidence="1">
    <location>
        <begin position="197"/>
        <end position="215"/>
    </location>
</feature>
<gene>
    <name evidence="2" type="ORF">J2S49_001035</name>
</gene>
<feature type="transmembrane region" description="Helical" evidence="1">
    <location>
        <begin position="12"/>
        <end position="34"/>
    </location>
</feature>
<organism evidence="2 3">
    <name type="scientific">Arcanobacterium wilhelmae</name>
    <dbReference type="NCBI Taxonomy" id="1803177"/>
    <lineage>
        <taxon>Bacteria</taxon>
        <taxon>Bacillati</taxon>
        <taxon>Actinomycetota</taxon>
        <taxon>Actinomycetes</taxon>
        <taxon>Actinomycetales</taxon>
        <taxon>Actinomycetaceae</taxon>
        <taxon>Arcanobacterium</taxon>
    </lineage>
</organism>
<keyword evidence="3" id="KW-1185">Reference proteome</keyword>
<dbReference type="EMBL" id="JAUSQW010000001">
    <property type="protein sequence ID" value="MDP9800959.1"/>
    <property type="molecule type" value="Genomic_DNA"/>
</dbReference>
<feature type="transmembrane region" description="Helical" evidence="1">
    <location>
        <begin position="170"/>
        <end position="190"/>
    </location>
</feature>
<reference evidence="2 3" key="1">
    <citation type="submission" date="2023-07" db="EMBL/GenBank/DDBJ databases">
        <title>Sequencing the genomes of 1000 actinobacteria strains.</title>
        <authorList>
            <person name="Klenk H.-P."/>
        </authorList>
    </citation>
    <scope>NUCLEOTIDE SEQUENCE [LARGE SCALE GENOMIC DNA]</scope>
    <source>
        <strain evidence="2 3">DSM 102162</strain>
    </source>
</reference>
<keyword evidence="1" id="KW-0472">Membrane</keyword>
<name>A0ABT9NB62_9ACTO</name>
<protein>
    <submittedName>
        <fullName evidence="2">Uncharacterized protein</fullName>
    </submittedName>
</protein>
<dbReference type="Proteomes" id="UP001235966">
    <property type="component" value="Unassembled WGS sequence"/>
</dbReference>
<keyword evidence="1" id="KW-1133">Transmembrane helix</keyword>
<dbReference type="RefSeq" id="WP_307014488.1">
    <property type="nucleotide sequence ID" value="NZ_JAUSQW010000001.1"/>
</dbReference>
<sequence length="275" mass="29866">MLATLAKRDLRPLRWVAPAVIALFVLGLGLYRLLNGSFGQSVSIVVGSETFGTLNAYPNEMPDPSLFPPGADLSDPTLAIPLVNIGGPWNLAAGMGYILFIVSLAFAAMVADRVNPRLGAGVPRREIAKAAATVAVALAAINTVLTFAFLQAGNALDPRAVLGATPWMYIYVPLVNLAFFAVTFALGVFYERYGLGKLLWTLFGLWFVSVARYSFGFSVVEYEWGRKLFDVGARLWRVAFSADPAIAMNQTAAFWVLVPAAIAWFIIRRMPTGRK</sequence>
<feature type="transmembrane region" description="Helical" evidence="1">
    <location>
        <begin position="130"/>
        <end position="150"/>
    </location>
</feature>
<feature type="transmembrane region" description="Helical" evidence="1">
    <location>
        <begin position="91"/>
        <end position="110"/>
    </location>
</feature>
<keyword evidence="1" id="KW-0812">Transmembrane</keyword>
<evidence type="ECO:0000313" key="2">
    <source>
        <dbReference type="EMBL" id="MDP9800959.1"/>
    </source>
</evidence>
<evidence type="ECO:0000256" key="1">
    <source>
        <dbReference type="SAM" id="Phobius"/>
    </source>
</evidence>